<evidence type="ECO:0000313" key="1">
    <source>
        <dbReference type="EMBL" id="OII75135.1"/>
    </source>
</evidence>
<dbReference type="RefSeq" id="XP_067067405.1">
    <property type="nucleotide sequence ID" value="XM_067210645.1"/>
</dbReference>
<dbReference type="GeneID" id="92364586"/>
<sequence>MYPSEKGNYKEEQLCKKKSGESFNFSRNIDIDLYKYLCIVLISSFCGILQDFGMKVEDDKKLLITAINTGDIFTVIQYTTLMHSKLSSNILLNRISAARNSSSYSIDSKIQDMNEIVKTMNEMDIDECAEMNKSLQSNTDQIYSSFETIISTEVNTSNLVIAPTNKKFSVPPLRIECVGPGSWNRAQLPEEYPKD</sequence>
<dbReference type="AlphaFoldDB" id="A0A1J4MM63"/>
<dbReference type="Proteomes" id="UP000186804">
    <property type="component" value="Unassembled WGS sequence"/>
</dbReference>
<organism evidence="1 2">
    <name type="scientific">Cryptosporidium andersoni</name>
    <dbReference type="NCBI Taxonomy" id="117008"/>
    <lineage>
        <taxon>Eukaryota</taxon>
        <taxon>Sar</taxon>
        <taxon>Alveolata</taxon>
        <taxon>Apicomplexa</taxon>
        <taxon>Conoidasida</taxon>
        <taxon>Coccidia</taxon>
        <taxon>Eucoccidiorida</taxon>
        <taxon>Eimeriorina</taxon>
        <taxon>Cryptosporidiidae</taxon>
        <taxon>Cryptosporidium</taxon>
    </lineage>
</organism>
<dbReference type="OrthoDB" id="339566at2759"/>
<reference evidence="1 2" key="1">
    <citation type="submission" date="2016-10" db="EMBL/GenBank/DDBJ databases">
        <title>Reductive evolution of mitochondrial metabolism and differential evolution of invasion-related proteins in Cryptosporidium.</title>
        <authorList>
            <person name="Liu S."/>
            <person name="Roellig D.M."/>
            <person name="Guo Y."/>
            <person name="Li N."/>
            <person name="Frace M.A."/>
            <person name="Tang K."/>
            <person name="Zhang L."/>
            <person name="Feng Y."/>
            <person name="Xiao L."/>
        </authorList>
    </citation>
    <scope>NUCLEOTIDE SEQUENCE [LARGE SCALE GENOMIC DNA]</scope>
    <source>
        <strain evidence="1">30847</strain>
    </source>
</reference>
<keyword evidence="2" id="KW-1185">Reference proteome</keyword>
<accession>A0A1J4MM63</accession>
<evidence type="ECO:0000313" key="2">
    <source>
        <dbReference type="Proteomes" id="UP000186804"/>
    </source>
</evidence>
<proteinExistence type="predicted"/>
<protein>
    <submittedName>
        <fullName evidence="1">Uncharacterized protein</fullName>
    </submittedName>
</protein>
<gene>
    <name evidence="1" type="ORF">cand_004010</name>
</gene>
<dbReference type="VEuPathDB" id="CryptoDB:cand_004010"/>
<dbReference type="EMBL" id="LRBS01000090">
    <property type="protein sequence ID" value="OII75135.1"/>
    <property type="molecule type" value="Genomic_DNA"/>
</dbReference>
<comment type="caution">
    <text evidence="1">The sequence shown here is derived from an EMBL/GenBank/DDBJ whole genome shotgun (WGS) entry which is preliminary data.</text>
</comment>
<name>A0A1J4MM63_9CRYT</name>